<reference evidence="1" key="2">
    <citation type="submission" date="2022-03" db="EMBL/GenBank/DDBJ databases">
        <title>Draft title - Genomic analysis of global carrot germplasm unveils the trajectory of domestication and the origin of high carotenoid orange carrot.</title>
        <authorList>
            <person name="Iorizzo M."/>
            <person name="Ellison S."/>
            <person name="Senalik D."/>
            <person name="Macko-Podgorni A."/>
            <person name="Grzebelus D."/>
            <person name="Bostan H."/>
            <person name="Rolling W."/>
            <person name="Curaba J."/>
            <person name="Simon P."/>
        </authorList>
    </citation>
    <scope>NUCLEOTIDE SEQUENCE</scope>
    <source>
        <tissue evidence="1">Leaf</tissue>
    </source>
</reference>
<dbReference type="Gramene" id="KZM86989">
    <property type="protein sequence ID" value="KZM86989"/>
    <property type="gene ID" value="DCAR_024123"/>
</dbReference>
<dbReference type="AlphaFoldDB" id="A0A161Y453"/>
<evidence type="ECO:0000313" key="2">
    <source>
        <dbReference type="Proteomes" id="UP000077755"/>
    </source>
</evidence>
<reference evidence="1" key="1">
    <citation type="journal article" date="2016" name="Nat. Genet.">
        <title>A high-quality carrot genome assembly provides new insights into carotenoid accumulation and asterid genome evolution.</title>
        <authorList>
            <person name="Iorizzo M."/>
            <person name="Ellison S."/>
            <person name="Senalik D."/>
            <person name="Zeng P."/>
            <person name="Satapoomin P."/>
            <person name="Huang J."/>
            <person name="Bowman M."/>
            <person name="Iovene M."/>
            <person name="Sanseverino W."/>
            <person name="Cavagnaro P."/>
            <person name="Yildiz M."/>
            <person name="Macko-Podgorni A."/>
            <person name="Moranska E."/>
            <person name="Grzebelus E."/>
            <person name="Grzebelus D."/>
            <person name="Ashrafi H."/>
            <person name="Zheng Z."/>
            <person name="Cheng S."/>
            <person name="Spooner D."/>
            <person name="Van Deynze A."/>
            <person name="Simon P."/>
        </authorList>
    </citation>
    <scope>NUCLEOTIDE SEQUENCE</scope>
    <source>
        <tissue evidence="1">Leaf</tissue>
    </source>
</reference>
<name>A0A161Y453_DAUCS</name>
<keyword evidence="2" id="KW-1185">Reference proteome</keyword>
<evidence type="ECO:0000313" key="1">
    <source>
        <dbReference type="EMBL" id="WOH08370.1"/>
    </source>
</evidence>
<protein>
    <submittedName>
        <fullName evidence="1">Uncharacterized protein</fullName>
    </submittedName>
</protein>
<gene>
    <name evidence="1" type="ORF">DCAR_0727809</name>
</gene>
<proteinExistence type="predicted"/>
<dbReference type="Proteomes" id="UP000077755">
    <property type="component" value="Chromosome 7"/>
</dbReference>
<accession>A0A161Y453</accession>
<dbReference type="EMBL" id="CP093349">
    <property type="protein sequence ID" value="WOH08370.1"/>
    <property type="molecule type" value="Genomic_DNA"/>
</dbReference>
<organism evidence="1 2">
    <name type="scientific">Daucus carota subsp. sativus</name>
    <name type="common">Carrot</name>
    <dbReference type="NCBI Taxonomy" id="79200"/>
    <lineage>
        <taxon>Eukaryota</taxon>
        <taxon>Viridiplantae</taxon>
        <taxon>Streptophyta</taxon>
        <taxon>Embryophyta</taxon>
        <taxon>Tracheophyta</taxon>
        <taxon>Spermatophyta</taxon>
        <taxon>Magnoliopsida</taxon>
        <taxon>eudicotyledons</taxon>
        <taxon>Gunneridae</taxon>
        <taxon>Pentapetalae</taxon>
        <taxon>asterids</taxon>
        <taxon>campanulids</taxon>
        <taxon>Apiales</taxon>
        <taxon>Apiaceae</taxon>
        <taxon>Apioideae</taxon>
        <taxon>Scandiceae</taxon>
        <taxon>Daucinae</taxon>
        <taxon>Daucus</taxon>
        <taxon>Daucus sect. Daucus</taxon>
    </lineage>
</organism>
<sequence length="316" mass="36634">MGIKTKKVPKQICLHSNVPSMNKDWFDLDEFQNFYEDLTSVIEKEFSLSDRTTDKNKDGEGSSIQNIKNVNHDMLQTSPSHDLFKSNDALPALVSYTPESNKSSPFPAIEESKIEGDGVKKKKTIKFKFKSGEQRKSPRLIEAKKNPNDYAKHDTKVAAEEGERNSIEDINFELVVIAVVNNNEDEENLDSNNEDKADEDDFIEDDVLEFEDEFENASQYNWCKLVNESLRSTHEEWWDDPHKKYYTGSLVFLLFFYLDRSVHTEYRAERTRLVFIGYRDSLIENRNRSESIDGTFMKGEIDVHQDNEEAAILKLC</sequence>